<dbReference type="PANTHER" id="PTHR21053:SF2">
    <property type="entry name" value="TRANSCRIPTION ELONGATION FACTOR, MITOCHONDRIAL"/>
    <property type="match status" value="1"/>
</dbReference>
<dbReference type="EMBL" id="JAIFRP010004406">
    <property type="protein sequence ID" value="KAK2576299.1"/>
    <property type="molecule type" value="Genomic_DNA"/>
</dbReference>
<reference evidence="1" key="2">
    <citation type="journal article" date="2023" name="Commun. Biol.">
        <title>Intrasexual cuticular hydrocarbon dimorphism in a wasp sheds light on hydrocarbon biosynthesis genes in Hymenoptera.</title>
        <authorList>
            <person name="Moris V.C."/>
            <person name="Podsiadlowski L."/>
            <person name="Martin S."/>
            <person name="Oeyen J.P."/>
            <person name="Donath A."/>
            <person name="Petersen M."/>
            <person name="Wilbrandt J."/>
            <person name="Misof B."/>
            <person name="Liedtke D."/>
            <person name="Thamm M."/>
            <person name="Scheiner R."/>
            <person name="Schmitt T."/>
            <person name="Niehuis O."/>
        </authorList>
    </citation>
    <scope>NUCLEOTIDE SEQUENCE</scope>
    <source>
        <strain evidence="1">GBR_01_08_01A</strain>
    </source>
</reference>
<dbReference type="InterPro" id="IPR039150">
    <property type="entry name" value="TEFM"/>
</dbReference>
<reference evidence="1" key="1">
    <citation type="submission" date="2021-08" db="EMBL/GenBank/DDBJ databases">
        <authorList>
            <person name="Misof B."/>
            <person name="Oliver O."/>
            <person name="Podsiadlowski L."/>
            <person name="Donath A."/>
            <person name="Peters R."/>
            <person name="Mayer C."/>
            <person name="Rust J."/>
            <person name="Gunkel S."/>
            <person name="Lesny P."/>
            <person name="Martin S."/>
            <person name="Oeyen J.P."/>
            <person name="Petersen M."/>
            <person name="Panagiotis P."/>
            <person name="Wilbrandt J."/>
            <person name="Tanja T."/>
        </authorList>
    </citation>
    <scope>NUCLEOTIDE SEQUENCE</scope>
    <source>
        <strain evidence="1">GBR_01_08_01A</strain>
        <tissue evidence="1">Thorax + abdomen</tissue>
    </source>
</reference>
<name>A0AAD9RAR4_9HYME</name>
<gene>
    <name evidence="1" type="ORF">KPH14_005664</name>
</gene>
<proteinExistence type="predicted"/>
<accession>A0AAD9RAR4</accession>
<evidence type="ECO:0000313" key="1">
    <source>
        <dbReference type="EMBL" id="KAK2576299.1"/>
    </source>
</evidence>
<comment type="caution">
    <text evidence="1">The sequence shown here is derived from an EMBL/GenBank/DDBJ whole genome shotgun (WGS) entry which is preliminary data.</text>
</comment>
<dbReference type="GO" id="GO:0042645">
    <property type="term" value="C:mitochondrial nucleoid"/>
    <property type="evidence" value="ECO:0007669"/>
    <property type="project" value="TreeGrafter"/>
</dbReference>
<protein>
    <submittedName>
        <fullName evidence="1">Uncharacterized protein</fullName>
    </submittedName>
</protein>
<evidence type="ECO:0000313" key="2">
    <source>
        <dbReference type="Proteomes" id="UP001258017"/>
    </source>
</evidence>
<dbReference type="PANTHER" id="PTHR21053">
    <property type="entry name" value="TRANSCRIPTION ELONGATION FACTOR, MITOCHONDRIAL"/>
    <property type="match status" value="1"/>
</dbReference>
<dbReference type="GO" id="GO:0006392">
    <property type="term" value="P:transcription elongation by mitochondrial RNA polymerase"/>
    <property type="evidence" value="ECO:0007669"/>
    <property type="project" value="InterPro"/>
</dbReference>
<keyword evidence="2" id="KW-1185">Reference proteome</keyword>
<organism evidence="1 2">
    <name type="scientific">Odynerus spinipes</name>
    <dbReference type="NCBI Taxonomy" id="1348599"/>
    <lineage>
        <taxon>Eukaryota</taxon>
        <taxon>Metazoa</taxon>
        <taxon>Ecdysozoa</taxon>
        <taxon>Arthropoda</taxon>
        <taxon>Hexapoda</taxon>
        <taxon>Insecta</taxon>
        <taxon>Pterygota</taxon>
        <taxon>Neoptera</taxon>
        <taxon>Endopterygota</taxon>
        <taxon>Hymenoptera</taxon>
        <taxon>Apocrita</taxon>
        <taxon>Aculeata</taxon>
        <taxon>Vespoidea</taxon>
        <taxon>Vespidae</taxon>
        <taxon>Eumeninae</taxon>
        <taxon>Odynerus</taxon>
    </lineage>
</organism>
<sequence length="313" mass="35933">MCSSDSKDKLIPTFERSSYVLKIFNNRINYLSKYNISASQINALQLHREKNGPYNSLQDVLRVEGMDEHSLNKFLHLVISDKQYKKQQRFKKSIITPSIDSTGLETVSTILGIYIGTNIVTWTLLELGENVLEWNYESFADIPDNKNTLNLLHMAWELNSKLPESDIYVVDNTNYDPRIARSILSMKAFLQKQQLQAMILALLGNRNLYLDTGNNEVASNIYLTHHEKIAALFGIRIGNEITSSKVAVNKLLYERDGIYSKEKNPVGVYAPKNILNIYQNLEEYVKDQMNWSLLTALTFLQLGVLGKYDYDFI</sequence>
<dbReference type="Proteomes" id="UP001258017">
    <property type="component" value="Unassembled WGS sequence"/>
</dbReference>
<dbReference type="AlphaFoldDB" id="A0AAD9RAR4"/>
<dbReference type="GO" id="GO:0030337">
    <property type="term" value="F:DNA polymerase processivity factor activity"/>
    <property type="evidence" value="ECO:0007669"/>
    <property type="project" value="TreeGrafter"/>
</dbReference>